<feature type="compositionally biased region" description="Low complexity" evidence="1">
    <location>
        <begin position="32"/>
        <end position="49"/>
    </location>
</feature>
<sequence>MGCSQSKASTDQVVERVSVDSPAVEVPAPESADVPASEPVVEAPPASEDLPPAPASIPVQAVEEVEEVEEPVEEAPKSEESDPVEEAPTSEAAPAEEVVADAAIEDAPKTEEKITESEPEEDTVEAEAEVEAPKSEPAAEVPVEGSPVALVEDAPVEAPVQEEALAPAEEPKVDVTALVSEVKPEVQAALTFKAVDVTFNDKGVAFFNFDGSDANNPVNDVHLSKRYSEFKALHTQLMQQLADNHDDKKADIPALPKASILQGRKNKKMLDDRKAQFTALLNVIAADPVASQSDAFKAFLA</sequence>
<proteinExistence type="predicted"/>
<feature type="compositionally biased region" description="Acidic residues" evidence="1">
    <location>
        <begin position="63"/>
        <end position="73"/>
    </location>
</feature>
<feature type="compositionally biased region" description="Polar residues" evidence="1">
    <location>
        <begin position="1"/>
        <end position="12"/>
    </location>
</feature>
<dbReference type="GO" id="GO:0035091">
    <property type="term" value="F:phosphatidylinositol binding"/>
    <property type="evidence" value="ECO:0007669"/>
    <property type="project" value="InterPro"/>
</dbReference>
<protein>
    <recommendedName>
        <fullName evidence="2">PX domain-containing protein</fullName>
    </recommendedName>
</protein>
<reference evidence="4" key="1">
    <citation type="submission" date="2017-03" db="EMBL/GenBank/DDBJ databases">
        <title>Phytopthora megakarya and P. palmivora, two closely related causual agents of cacao black pod achieved similar genome size and gene model numbers by different mechanisms.</title>
        <authorList>
            <person name="Ali S."/>
            <person name="Shao J."/>
            <person name="Larry D.J."/>
            <person name="Kronmiller B."/>
            <person name="Shen D."/>
            <person name="Strem M.D."/>
            <person name="Melnick R.L."/>
            <person name="Guiltinan M.J."/>
            <person name="Tyler B.M."/>
            <person name="Meinhardt L.W."/>
            <person name="Bailey B.A."/>
        </authorList>
    </citation>
    <scope>NUCLEOTIDE SEQUENCE [LARGE SCALE GENOMIC DNA]</scope>
    <source>
        <strain evidence="4">zdho120</strain>
    </source>
</reference>
<dbReference type="Gene3D" id="3.30.1520.10">
    <property type="entry name" value="Phox-like domain"/>
    <property type="match status" value="1"/>
</dbReference>
<name>A0A225VYQ8_9STRA</name>
<dbReference type="CDD" id="cd06093">
    <property type="entry name" value="PX_domain"/>
    <property type="match status" value="1"/>
</dbReference>
<dbReference type="SUPFAM" id="SSF64268">
    <property type="entry name" value="PX domain"/>
    <property type="match status" value="1"/>
</dbReference>
<dbReference type="PROSITE" id="PS50195">
    <property type="entry name" value="PX"/>
    <property type="match status" value="1"/>
</dbReference>
<dbReference type="InterPro" id="IPR036871">
    <property type="entry name" value="PX_dom_sf"/>
</dbReference>
<evidence type="ECO:0000256" key="1">
    <source>
        <dbReference type="SAM" id="MobiDB-lite"/>
    </source>
</evidence>
<feature type="compositionally biased region" description="Low complexity" evidence="1">
    <location>
        <begin position="86"/>
        <end position="102"/>
    </location>
</feature>
<comment type="caution">
    <text evidence="3">The sequence shown here is derived from an EMBL/GenBank/DDBJ whole genome shotgun (WGS) entry which is preliminary data.</text>
</comment>
<dbReference type="OrthoDB" id="129140at2759"/>
<dbReference type="SMART" id="SM00312">
    <property type="entry name" value="PX"/>
    <property type="match status" value="1"/>
</dbReference>
<evidence type="ECO:0000259" key="2">
    <source>
        <dbReference type="PROSITE" id="PS50195"/>
    </source>
</evidence>
<dbReference type="InterPro" id="IPR001683">
    <property type="entry name" value="PX_dom"/>
</dbReference>
<keyword evidence="4" id="KW-1185">Reference proteome</keyword>
<feature type="region of interest" description="Disordered" evidence="1">
    <location>
        <begin position="1"/>
        <end position="143"/>
    </location>
</feature>
<feature type="compositionally biased region" description="Basic and acidic residues" evidence="1">
    <location>
        <begin position="106"/>
        <end position="116"/>
    </location>
</feature>
<gene>
    <name evidence="3" type="ORF">PHMEG_00016898</name>
</gene>
<dbReference type="EMBL" id="NBNE01002499">
    <property type="protein sequence ID" value="OWZ10274.1"/>
    <property type="molecule type" value="Genomic_DNA"/>
</dbReference>
<dbReference type="Proteomes" id="UP000198211">
    <property type="component" value="Unassembled WGS sequence"/>
</dbReference>
<dbReference type="Pfam" id="PF00787">
    <property type="entry name" value="PX"/>
    <property type="match status" value="1"/>
</dbReference>
<evidence type="ECO:0000313" key="4">
    <source>
        <dbReference type="Proteomes" id="UP000198211"/>
    </source>
</evidence>
<organism evidence="3 4">
    <name type="scientific">Phytophthora megakarya</name>
    <dbReference type="NCBI Taxonomy" id="4795"/>
    <lineage>
        <taxon>Eukaryota</taxon>
        <taxon>Sar</taxon>
        <taxon>Stramenopiles</taxon>
        <taxon>Oomycota</taxon>
        <taxon>Peronosporomycetes</taxon>
        <taxon>Peronosporales</taxon>
        <taxon>Peronosporaceae</taxon>
        <taxon>Phytophthora</taxon>
    </lineage>
</organism>
<accession>A0A225VYQ8</accession>
<dbReference type="STRING" id="4795.A0A225VYQ8"/>
<feature type="domain" description="PX" evidence="2">
    <location>
        <begin position="171"/>
        <end position="301"/>
    </location>
</feature>
<feature type="compositionally biased region" description="Acidic residues" evidence="1">
    <location>
        <begin position="117"/>
        <end position="130"/>
    </location>
</feature>
<evidence type="ECO:0000313" key="3">
    <source>
        <dbReference type="EMBL" id="OWZ10274.1"/>
    </source>
</evidence>
<dbReference type="AlphaFoldDB" id="A0A225VYQ8"/>